<organism evidence="6 7">
    <name type="scientific">Crucibulum laeve</name>
    <dbReference type="NCBI Taxonomy" id="68775"/>
    <lineage>
        <taxon>Eukaryota</taxon>
        <taxon>Fungi</taxon>
        <taxon>Dikarya</taxon>
        <taxon>Basidiomycota</taxon>
        <taxon>Agaricomycotina</taxon>
        <taxon>Agaricomycetes</taxon>
        <taxon>Agaricomycetidae</taxon>
        <taxon>Agaricales</taxon>
        <taxon>Agaricineae</taxon>
        <taxon>Nidulariaceae</taxon>
        <taxon>Crucibulum</taxon>
    </lineage>
</organism>
<proteinExistence type="predicted"/>
<dbReference type="InterPro" id="IPR001245">
    <property type="entry name" value="Ser-Thr/Tyr_kinase_cat_dom"/>
</dbReference>
<feature type="domain" description="Protein kinase" evidence="5">
    <location>
        <begin position="1"/>
        <end position="365"/>
    </location>
</feature>
<evidence type="ECO:0000313" key="6">
    <source>
        <dbReference type="EMBL" id="TFK36342.1"/>
    </source>
</evidence>
<evidence type="ECO:0000256" key="2">
    <source>
        <dbReference type="ARBA" id="ARBA00022741"/>
    </source>
</evidence>
<dbReference type="SUPFAM" id="SSF56112">
    <property type="entry name" value="Protein kinase-like (PK-like)"/>
    <property type="match status" value="1"/>
</dbReference>
<keyword evidence="2" id="KW-0547">Nucleotide-binding</keyword>
<dbReference type="InterPro" id="IPR051681">
    <property type="entry name" value="Ser/Thr_Kinases-Pseudokinases"/>
</dbReference>
<dbReference type="PANTHER" id="PTHR44329:SF288">
    <property type="entry name" value="MITOGEN-ACTIVATED PROTEIN KINASE KINASE KINASE 20"/>
    <property type="match status" value="1"/>
</dbReference>
<evidence type="ECO:0000256" key="3">
    <source>
        <dbReference type="ARBA" id="ARBA00022777"/>
    </source>
</evidence>
<dbReference type="InterPro" id="IPR000719">
    <property type="entry name" value="Prot_kinase_dom"/>
</dbReference>
<gene>
    <name evidence="6" type="ORF">BDQ12DRAFT_247851</name>
</gene>
<accession>A0A5C3LU72</accession>
<reference evidence="6 7" key="1">
    <citation type="journal article" date="2019" name="Nat. Ecol. Evol.">
        <title>Megaphylogeny resolves global patterns of mushroom evolution.</title>
        <authorList>
            <person name="Varga T."/>
            <person name="Krizsan K."/>
            <person name="Foldi C."/>
            <person name="Dima B."/>
            <person name="Sanchez-Garcia M."/>
            <person name="Sanchez-Ramirez S."/>
            <person name="Szollosi G.J."/>
            <person name="Szarkandi J.G."/>
            <person name="Papp V."/>
            <person name="Albert L."/>
            <person name="Andreopoulos W."/>
            <person name="Angelini C."/>
            <person name="Antonin V."/>
            <person name="Barry K.W."/>
            <person name="Bougher N.L."/>
            <person name="Buchanan P."/>
            <person name="Buyck B."/>
            <person name="Bense V."/>
            <person name="Catcheside P."/>
            <person name="Chovatia M."/>
            <person name="Cooper J."/>
            <person name="Damon W."/>
            <person name="Desjardin D."/>
            <person name="Finy P."/>
            <person name="Geml J."/>
            <person name="Haridas S."/>
            <person name="Hughes K."/>
            <person name="Justo A."/>
            <person name="Karasinski D."/>
            <person name="Kautmanova I."/>
            <person name="Kiss B."/>
            <person name="Kocsube S."/>
            <person name="Kotiranta H."/>
            <person name="LaButti K.M."/>
            <person name="Lechner B.E."/>
            <person name="Liimatainen K."/>
            <person name="Lipzen A."/>
            <person name="Lukacs Z."/>
            <person name="Mihaltcheva S."/>
            <person name="Morgado L.N."/>
            <person name="Niskanen T."/>
            <person name="Noordeloos M.E."/>
            <person name="Ohm R.A."/>
            <person name="Ortiz-Santana B."/>
            <person name="Ovrebo C."/>
            <person name="Racz N."/>
            <person name="Riley R."/>
            <person name="Savchenko A."/>
            <person name="Shiryaev A."/>
            <person name="Soop K."/>
            <person name="Spirin V."/>
            <person name="Szebenyi C."/>
            <person name="Tomsovsky M."/>
            <person name="Tulloss R.E."/>
            <person name="Uehling J."/>
            <person name="Grigoriev I.V."/>
            <person name="Vagvolgyi C."/>
            <person name="Papp T."/>
            <person name="Martin F.M."/>
            <person name="Miettinen O."/>
            <person name="Hibbett D.S."/>
            <person name="Nagy L.G."/>
        </authorList>
    </citation>
    <scope>NUCLEOTIDE SEQUENCE [LARGE SCALE GENOMIC DNA]</scope>
    <source>
        <strain evidence="6 7">CBS 166.37</strain>
    </source>
</reference>
<dbReference type="STRING" id="68775.A0A5C3LU72"/>
<evidence type="ECO:0000256" key="1">
    <source>
        <dbReference type="ARBA" id="ARBA00022679"/>
    </source>
</evidence>
<dbReference type="GO" id="GO:0004674">
    <property type="term" value="F:protein serine/threonine kinase activity"/>
    <property type="evidence" value="ECO:0007669"/>
    <property type="project" value="TreeGrafter"/>
</dbReference>
<dbReference type="Proteomes" id="UP000308652">
    <property type="component" value="Unassembled WGS sequence"/>
</dbReference>
<keyword evidence="1" id="KW-0808">Transferase</keyword>
<dbReference type="OrthoDB" id="2928561at2759"/>
<dbReference type="AlphaFoldDB" id="A0A5C3LU72"/>
<sequence length="619" mass="70042">MVLPCIQGVALVPRQQSYYPNWGSSELIGLYRGEKVSLKSQMLHESLSGSPYTVSPGASLSRLVNDLKGVMRINHPYVISVIGVDLETSPGMPYLVSPWMESGTILQYRRVNGASNINIEKRMTELAQAVCYLHSQNIIHGAIGGSTVFIQLDGTACLGDFNLSDFITPNLLAEGTVYSDERTPRLDLYEFACLCFELYTGDAPFTTLHRELMRITRAIPTRPRHYEDSEVAIPDDIWTILENCWDTSKQWSSTDMIEDLGALNQKWNTSIWNDLVPHLAQWVFDDNAKPLCWMEVSSSSNQTYISRSVSDLCVRERRLAASLFFPPDYGLDALDLVLLLIHQIMNSIPLSRRFVQQALTADPSFLHPKSENELGSLLSTAILRPLKSMSKSNIAPKIIVIDSLDLWDHLVIGNDRHTSANSWISTDLLARMIAQLSEHLRQERLPLKIFVISGKRIHRNVKREIPRIETYTHTLYVHSHGTLNSSENVWSQLHRICDQKEYEPVSSLLNAHDKITSQVKDWCNNKCLQRICWIKHPSLMYGQPSGIAYTIATQCRSTNSLAAYLTCSSRQLGNSSLFSMLALELGNSLECIKSRMENITYDEMESLDSKDNQDFFLES</sequence>
<dbReference type="Gene3D" id="1.10.510.10">
    <property type="entry name" value="Transferase(Phosphotransferase) domain 1"/>
    <property type="match status" value="1"/>
</dbReference>
<evidence type="ECO:0000313" key="7">
    <source>
        <dbReference type="Proteomes" id="UP000308652"/>
    </source>
</evidence>
<dbReference type="GO" id="GO:0005524">
    <property type="term" value="F:ATP binding"/>
    <property type="evidence" value="ECO:0007669"/>
    <property type="project" value="UniProtKB-KW"/>
</dbReference>
<evidence type="ECO:0000256" key="4">
    <source>
        <dbReference type="ARBA" id="ARBA00022840"/>
    </source>
</evidence>
<evidence type="ECO:0000259" key="5">
    <source>
        <dbReference type="PROSITE" id="PS50011"/>
    </source>
</evidence>
<keyword evidence="7" id="KW-1185">Reference proteome</keyword>
<keyword evidence="3 6" id="KW-0418">Kinase</keyword>
<dbReference type="PROSITE" id="PS50011">
    <property type="entry name" value="PROTEIN_KINASE_DOM"/>
    <property type="match status" value="1"/>
</dbReference>
<keyword evidence="4" id="KW-0067">ATP-binding</keyword>
<protein>
    <submittedName>
        <fullName evidence="6">Kinase-like domain-containing protein</fullName>
    </submittedName>
</protein>
<dbReference type="EMBL" id="ML213614">
    <property type="protein sequence ID" value="TFK36342.1"/>
    <property type="molecule type" value="Genomic_DNA"/>
</dbReference>
<dbReference type="Pfam" id="PF07714">
    <property type="entry name" value="PK_Tyr_Ser-Thr"/>
    <property type="match status" value="1"/>
</dbReference>
<name>A0A5C3LU72_9AGAR</name>
<dbReference type="PANTHER" id="PTHR44329">
    <property type="entry name" value="SERINE/THREONINE-PROTEIN KINASE TNNI3K-RELATED"/>
    <property type="match status" value="1"/>
</dbReference>
<dbReference type="InterPro" id="IPR011009">
    <property type="entry name" value="Kinase-like_dom_sf"/>
</dbReference>